<dbReference type="Proteomes" id="UP001139502">
    <property type="component" value="Unassembled WGS sequence"/>
</dbReference>
<dbReference type="InterPro" id="IPR032466">
    <property type="entry name" value="Metal_Hydrolase"/>
</dbReference>
<sequence>MPETYAGPVIDAHHHIWDLERNLYPWLTPEGAVPHRYGDYSAIKRTYRAEDYLADAAGTGVVASVYMEAEWDPADPLGETRYVHDVARRTGVPGAMAAQAWLDAPDAAELLAAQAAHPLVRSVRHKPGGPASPDAARAGERSLMSDDRWREGYAALGLLGLHFELQTPWWNLAEARALALDFPGTTLVVNHSGVLADREPGTVAAWRAALADVAQAPNVVLKASGLCVAGRDWESLGNEGLIREMVAIFGPERVMFGSNFPVDGMFVGYRRLLETYREALAPLSEEAQRAVLHDTAERVYRPRAFREAPGR</sequence>
<dbReference type="GO" id="GO:0016787">
    <property type="term" value="F:hydrolase activity"/>
    <property type="evidence" value="ECO:0007669"/>
    <property type="project" value="InterPro"/>
</dbReference>
<dbReference type="SUPFAM" id="SSF51556">
    <property type="entry name" value="Metallo-dependent hydrolases"/>
    <property type="match status" value="1"/>
</dbReference>
<dbReference type="Pfam" id="PF04909">
    <property type="entry name" value="Amidohydro_2"/>
    <property type="match status" value="1"/>
</dbReference>
<evidence type="ECO:0000313" key="3">
    <source>
        <dbReference type="EMBL" id="MCP3427082.1"/>
    </source>
</evidence>
<protein>
    <submittedName>
        <fullName evidence="3">Amidohydrolase family protein</fullName>
    </submittedName>
</protein>
<gene>
    <name evidence="3" type="ORF">NBM05_13940</name>
</gene>
<proteinExistence type="inferred from homology"/>
<name>A0A9X2HIE4_9MICC</name>
<evidence type="ECO:0000313" key="4">
    <source>
        <dbReference type="Proteomes" id="UP001139502"/>
    </source>
</evidence>
<dbReference type="AlphaFoldDB" id="A0A9X2HIE4"/>
<reference evidence="3" key="1">
    <citation type="submission" date="2022-06" db="EMBL/GenBank/DDBJ databases">
        <title>Rothia sp. isolated from sandalwood seedling.</title>
        <authorList>
            <person name="Tuikhar N."/>
            <person name="Kirdat K."/>
            <person name="Thorat V."/>
            <person name="Swetha P."/>
            <person name="Padma S."/>
            <person name="Sundararaj R."/>
            <person name="Yadav A."/>
        </authorList>
    </citation>
    <scope>NUCLEOTIDE SEQUENCE</scope>
    <source>
        <strain evidence="3">AR01</strain>
    </source>
</reference>
<keyword evidence="4" id="KW-1185">Reference proteome</keyword>
<comment type="similarity">
    <text evidence="1">Belongs to the metallo-dependent hydrolases superfamily.</text>
</comment>
<accession>A0A9X2HIE4</accession>
<feature type="domain" description="Amidohydrolase-related" evidence="2">
    <location>
        <begin position="10"/>
        <end position="301"/>
    </location>
</feature>
<dbReference type="InterPro" id="IPR006680">
    <property type="entry name" value="Amidohydro-rel"/>
</dbReference>
<dbReference type="InterPro" id="IPR052350">
    <property type="entry name" value="Metallo-dep_Lactonases"/>
</dbReference>
<dbReference type="RefSeq" id="WP_254168698.1">
    <property type="nucleotide sequence ID" value="NZ_JANAFB010000051.1"/>
</dbReference>
<organism evidence="3 4">
    <name type="scientific">Rothia santali</name>
    <dbReference type="NCBI Taxonomy" id="2949643"/>
    <lineage>
        <taxon>Bacteria</taxon>
        <taxon>Bacillati</taxon>
        <taxon>Actinomycetota</taxon>
        <taxon>Actinomycetes</taxon>
        <taxon>Micrococcales</taxon>
        <taxon>Micrococcaceae</taxon>
        <taxon>Rothia</taxon>
    </lineage>
</organism>
<evidence type="ECO:0000259" key="2">
    <source>
        <dbReference type="Pfam" id="PF04909"/>
    </source>
</evidence>
<dbReference type="PANTHER" id="PTHR43569:SF1">
    <property type="entry name" value="BLL3371 PROTEIN"/>
    <property type="match status" value="1"/>
</dbReference>
<dbReference type="EMBL" id="JANAFB010000051">
    <property type="protein sequence ID" value="MCP3427082.1"/>
    <property type="molecule type" value="Genomic_DNA"/>
</dbReference>
<evidence type="ECO:0000256" key="1">
    <source>
        <dbReference type="ARBA" id="ARBA00038310"/>
    </source>
</evidence>
<comment type="caution">
    <text evidence="3">The sequence shown here is derived from an EMBL/GenBank/DDBJ whole genome shotgun (WGS) entry which is preliminary data.</text>
</comment>
<dbReference type="PANTHER" id="PTHR43569">
    <property type="entry name" value="AMIDOHYDROLASE"/>
    <property type="match status" value="1"/>
</dbReference>
<dbReference type="Gene3D" id="3.20.20.140">
    <property type="entry name" value="Metal-dependent hydrolases"/>
    <property type="match status" value="1"/>
</dbReference>